<evidence type="ECO:0000313" key="2">
    <source>
        <dbReference type="Proteomes" id="UP000177263"/>
    </source>
</evidence>
<comment type="caution">
    <text evidence="1">The sequence shown here is derived from an EMBL/GenBank/DDBJ whole genome shotgun (WGS) entry which is preliminary data.</text>
</comment>
<organism evidence="1 2">
    <name type="scientific">Candidatus Woesebacteria bacterium RIFCSPHIGHO2_01_FULL_41_10</name>
    <dbReference type="NCBI Taxonomy" id="1802500"/>
    <lineage>
        <taxon>Bacteria</taxon>
        <taxon>Candidatus Woeseibacteriota</taxon>
    </lineage>
</organism>
<dbReference type="EMBL" id="MGGM01000005">
    <property type="protein sequence ID" value="OGM30079.1"/>
    <property type="molecule type" value="Genomic_DNA"/>
</dbReference>
<gene>
    <name evidence="1" type="ORF">A2801_03135</name>
</gene>
<evidence type="ECO:0000313" key="1">
    <source>
        <dbReference type="EMBL" id="OGM30079.1"/>
    </source>
</evidence>
<dbReference type="STRING" id="1802500.A2801_03135"/>
<protein>
    <submittedName>
        <fullName evidence="1">Uncharacterized protein</fullName>
    </submittedName>
</protein>
<reference evidence="1 2" key="1">
    <citation type="journal article" date="2016" name="Nat. Commun.">
        <title>Thousands of microbial genomes shed light on interconnected biogeochemical processes in an aquifer system.</title>
        <authorList>
            <person name="Anantharaman K."/>
            <person name="Brown C.T."/>
            <person name="Hug L.A."/>
            <person name="Sharon I."/>
            <person name="Castelle C.J."/>
            <person name="Probst A.J."/>
            <person name="Thomas B.C."/>
            <person name="Singh A."/>
            <person name="Wilkins M.J."/>
            <person name="Karaoz U."/>
            <person name="Brodie E.L."/>
            <person name="Williams K.H."/>
            <person name="Hubbard S.S."/>
            <person name="Banfield J.F."/>
        </authorList>
    </citation>
    <scope>NUCLEOTIDE SEQUENCE [LARGE SCALE GENOMIC DNA]</scope>
</reference>
<dbReference type="Proteomes" id="UP000177263">
    <property type="component" value="Unassembled WGS sequence"/>
</dbReference>
<proteinExistence type="predicted"/>
<dbReference type="AlphaFoldDB" id="A0A1F7YT37"/>
<name>A0A1F7YT37_9BACT</name>
<accession>A0A1F7YT37</accession>
<sequence length="76" mass="8223">MVTLVQYAKANPLHNDHLEWAQCSCGALHTVGDGATDFRCAICAGADPAIDAKARRARINVAAAEFDFSYKPESRD</sequence>